<proteinExistence type="predicted"/>
<dbReference type="Proteomes" id="UP001497535">
    <property type="component" value="Unassembled WGS sequence"/>
</dbReference>
<evidence type="ECO:0000313" key="1">
    <source>
        <dbReference type="EMBL" id="CAK5074347.1"/>
    </source>
</evidence>
<gene>
    <name evidence="1" type="ORF">MENTE1834_LOCUS21092</name>
</gene>
<evidence type="ECO:0000313" key="2">
    <source>
        <dbReference type="Proteomes" id="UP001497535"/>
    </source>
</evidence>
<protein>
    <submittedName>
        <fullName evidence="1">Uncharacterized protein</fullName>
    </submittedName>
</protein>
<name>A0ACB0Z7B5_MELEN</name>
<reference evidence="1" key="1">
    <citation type="submission" date="2023-11" db="EMBL/GenBank/DDBJ databases">
        <authorList>
            <person name="Poullet M."/>
        </authorList>
    </citation>
    <scope>NUCLEOTIDE SEQUENCE</scope>
    <source>
        <strain evidence="1">E1834</strain>
    </source>
</reference>
<organism evidence="1 2">
    <name type="scientific">Meloidogyne enterolobii</name>
    <name type="common">Root-knot nematode worm</name>
    <name type="synonym">Meloidogyne mayaguensis</name>
    <dbReference type="NCBI Taxonomy" id="390850"/>
    <lineage>
        <taxon>Eukaryota</taxon>
        <taxon>Metazoa</taxon>
        <taxon>Ecdysozoa</taxon>
        <taxon>Nematoda</taxon>
        <taxon>Chromadorea</taxon>
        <taxon>Rhabditida</taxon>
        <taxon>Tylenchina</taxon>
        <taxon>Tylenchomorpha</taxon>
        <taxon>Tylenchoidea</taxon>
        <taxon>Meloidogynidae</taxon>
        <taxon>Meloidogyninae</taxon>
        <taxon>Meloidogyne</taxon>
    </lineage>
</organism>
<dbReference type="EMBL" id="CAVMJV010000026">
    <property type="protein sequence ID" value="CAK5074347.1"/>
    <property type="molecule type" value="Genomic_DNA"/>
</dbReference>
<accession>A0ACB0Z7B5</accession>
<keyword evidence="2" id="KW-1185">Reference proteome</keyword>
<comment type="caution">
    <text evidence="1">The sequence shown here is derived from an EMBL/GenBank/DDBJ whole genome shotgun (WGS) entry which is preliminary data.</text>
</comment>
<sequence length="143" mass="16029">MAASKNIFLIPFLFLNLFLLFQLNNCLCLFKGGKDKPCGSNNGCCPGLYCRFPKHDSGGKCENGNCLEKNNYRCDNQKNKCCKGLSCKTDKDDYSICRPYNCVNNGGACGIDATKNKQCCYGFHYQDNKCVKCSSIVNHICYY</sequence>